<dbReference type="InterPro" id="IPR050426">
    <property type="entry name" value="Glycosyltransferase_28"/>
</dbReference>
<dbReference type="FunFam" id="3.40.50.2000:FF:000029">
    <property type="entry name" value="Sterol 3-beta-glucosyltransferase"/>
    <property type="match status" value="1"/>
</dbReference>
<evidence type="ECO:0000259" key="10">
    <source>
        <dbReference type="Pfam" id="PF03033"/>
    </source>
</evidence>
<dbReference type="Gene3D" id="2.30.29.30">
    <property type="entry name" value="Pleckstrin-homology domain (PH domain)/Phosphotyrosine-binding domain (PTB)"/>
    <property type="match status" value="1"/>
</dbReference>
<dbReference type="HOGENOM" id="CLU_000537_8_5_1"/>
<dbReference type="PANTHER" id="PTHR48050">
    <property type="entry name" value="STEROL 3-BETA-GLUCOSYLTRANSFERASE"/>
    <property type="match status" value="1"/>
</dbReference>
<proteinExistence type="inferred from homology"/>
<evidence type="ECO:0000313" key="12">
    <source>
        <dbReference type="EMBL" id="KDN36425.1"/>
    </source>
</evidence>
<dbReference type="GeneID" id="25262714"/>
<sequence length="667" mass="74085">MTAQSSLYRVLPTKGLLFISDRHICFRSSGLATRTMGRTLMMLPIGDVITVARHRAFQPGQHGLIVVVRGHEEVFLEFSSVDLRNECCERLEQMLEEALMRPTADISIGKQDDLILKDLSDKLEATSISTSLPSSSSSDADTQDWESGSVSASMFKSQSSDFLSFLPKQPLHITMLSIGSRGDVQPYIALAKALMADGHRVRIATHDEFSAWIEGHNIEFSAVGGDPAELMRICEQNGTFTVGFVREGLLKFRGWLDDLLLSSWRACHGTDVIIESPSAIAGIHVAEAMQIPYFRAFTMPWTRTRAYPHAFAVPHSKAGGSYNYISYVIFDQVFWRAASRQINRWRQETLRLKSTTYDLLEQHKVPFLYNFSPNLVPKPLDWYEWIHVTGFWFLDNPGETSGRSWAAPDDLVAFINTTKAQKRKLVYIGWGSIVVSNAAAMDECVGEAVRKSGVCAIVSRGWSDRLSENKGTPSEAFSSPDIFRVDSVPHDWLFPQLDAACHHGGAGTLGASLRAGLPTIIKPYFGDQFFWGQQVESLGVGTCVKECTAENLAAALRKATQDVRQIERARQLGERIRSENGVQAAVTAFYRELEYARSLIKTDSRLHTTNSEVQASNTVDGASPSQPHAEELHERSSRAIDAINTPSNRPRSTRSSSADSNWSILSP</sequence>
<feature type="domain" description="Erythromycin biosynthesis protein CIII-like C-terminal" evidence="11">
    <location>
        <begin position="479"/>
        <end position="578"/>
    </location>
</feature>
<dbReference type="InterPro" id="IPR010610">
    <property type="entry name" value="EryCIII-like_C"/>
</dbReference>
<dbReference type="OMA" id="WIREHGI"/>
<keyword evidence="4 12" id="KW-0808">Transferase</keyword>
<dbReference type="SUPFAM" id="SSF53756">
    <property type="entry name" value="UDP-Glycosyltransferase/glycogen phosphorylase"/>
    <property type="match status" value="1"/>
</dbReference>
<comment type="caution">
    <text evidence="12">The sequence shown here is derived from an EMBL/GenBank/DDBJ whole genome shotgun (WGS) entry which is preliminary data.</text>
</comment>
<dbReference type="EMBL" id="JMSN01000169">
    <property type="protein sequence ID" value="KDN36425.1"/>
    <property type="molecule type" value="Genomic_DNA"/>
</dbReference>
<dbReference type="Pfam" id="PF03033">
    <property type="entry name" value="Glyco_transf_28"/>
    <property type="match status" value="1"/>
</dbReference>
<comment type="catalytic activity">
    <reaction evidence="6">
        <text>ergosterol + UDP-alpha-D-glucose = ergosteryl 3-beta-D-glucoside + UDP + H(+)</text>
        <dbReference type="Rhea" id="RHEA:61836"/>
        <dbReference type="ChEBI" id="CHEBI:15378"/>
        <dbReference type="ChEBI" id="CHEBI:16933"/>
        <dbReference type="ChEBI" id="CHEBI:52973"/>
        <dbReference type="ChEBI" id="CHEBI:58223"/>
        <dbReference type="ChEBI" id="CHEBI:58885"/>
    </reaction>
    <physiologicalReaction direction="left-to-right" evidence="6">
        <dbReference type="Rhea" id="RHEA:61837"/>
    </physiologicalReaction>
</comment>
<dbReference type="GO" id="GO:0016906">
    <property type="term" value="F:sterol 3-beta-glucosyltransferase activity"/>
    <property type="evidence" value="ECO:0007669"/>
    <property type="project" value="UniProtKB-EC"/>
</dbReference>
<dbReference type="Pfam" id="PF02893">
    <property type="entry name" value="GRAM"/>
    <property type="match status" value="1"/>
</dbReference>
<comment type="catalytic activity">
    <reaction evidence="7">
        <text>a sterol + UDP-alpha-D-glucose = a sterol 3-beta-D-glucoside + UDP + H(+)</text>
        <dbReference type="Rhea" id="RHEA:22724"/>
        <dbReference type="ChEBI" id="CHEBI:15378"/>
        <dbReference type="ChEBI" id="CHEBI:15889"/>
        <dbReference type="ChEBI" id="CHEBI:37424"/>
        <dbReference type="ChEBI" id="CHEBI:58223"/>
        <dbReference type="ChEBI" id="CHEBI:58885"/>
        <dbReference type="EC" id="2.4.1.173"/>
    </reaction>
    <physiologicalReaction direction="left-to-right" evidence="7">
        <dbReference type="Rhea" id="RHEA:22725"/>
    </physiologicalReaction>
</comment>
<dbReference type="RefSeq" id="XP_013240050.1">
    <property type="nucleotide sequence ID" value="XM_013384596.1"/>
</dbReference>
<feature type="compositionally biased region" description="Low complexity" evidence="8">
    <location>
        <begin position="644"/>
        <end position="657"/>
    </location>
</feature>
<evidence type="ECO:0000256" key="3">
    <source>
        <dbReference type="ARBA" id="ARBA00022676"/>
    </source>
</evidence>
<dbReference type="EC" id="2.4.1.173" evidence="2"/>
<evidence type="ECO:0000256" key="6">
    <source>
        <dbReference type="ARBA" id="ARBA00047886"/>
    </source>
</evidence>
<comment type="similarity">
    <text evidence="1">Belongs to the glycosyltransferase 28 family.</text>
</comment>
<feature type="compositionally biased region" description="Basic and acidic residues" evidence="8">
    <location>
        <begin position="628"/>
        <end position="638"/>
    </location>
</feature>
<feature type="domain" description="GRAM" evidence="9">
    <location>
        <begin position="7"/>
        <end position="98"/>
    </location>
</feature>
<evidence type="ECO:0000256" key="1">
    <source>
        <dbReference type="ARBA" id="ARBA00006962"/>
    </source>
</evidence>
<evidence type="ECO:0000256" key="5">
    <source>
        <dbReference type="ARBA" id="ARBA00029843"/>
    </source>
</evidence>
<keyword evidence="13" id="KW-1185">Reference proteome</keyword>
<dbReference type="OrthoDB" id="10261837at2759"/>
<evidence type="ECO:0000256" key="2">
    <source>
        <dbReference type="ARBA" id="ARBA00012650"/>
    </source>
</evidence>
<dbReference type="InterPro" id="IPR048065">
    <property type="entry name" value="ATG26_PH_GRAM2"/>
</dbReference>
<dbReference type="InterPro" id="IPR002213">
    <property type="entry name" value="UDP_glucos_trans"/>
</dbReference>
<evidence type="ECO:0000256" key="4">
    <source>
        <dbReference type="ARBA" id="ARBA00022679"/>
    </source>
</evidence>
<dbReference type="InterPro" id="IPR004182">
    <property type="entry name" value="GRAM"/>
</dbReference>
<name>A0A066VCY6_TILAU</name>
<dbReference type="InterPro" id="IPR004276">
    <property type="entry name" value="GlycoTrans_28_N"/>
</dbReference>
<feature type="region of interest" description="Disordered" evidence="8">
    <location>
        <begin position="610"/>
        <end position="667"/>
    </location>
</feature>
<dbReference type="CDD" id="cd13216">
    <property type="entry name" value="PH-GRAM2_AGT26"/>
    <property type="match status" value="1"/>
</dbReference>
<dbReference type="AlphaFoldDB" id="A0A066VCY6"/>
<dbReference type="GO" id="GO:0016125">
    <property type="term" value="P:sterol metabolic process"/>
    <property type="evidence" value="ECO:0007669"/>
    <property type="project" value="TreeGrafter"/>
</dbReference>
<accession>A0A066VCY6</accession>
<evidence type="ECO:0000259" key="11">
    <source>
        <dbReference type="Pfam" id="PF06722"/>
    </source>
</evidence>
<dbReference type="Proteomes" id="UP000027361">
    <property type="component" value="Unassembled WGS sequence"/>
</dbReference>
<dbReference type="Pfam" id="PF06722">
    <property type="entry name" value="EryCIII-like_C"/>
    <property type="match status" value="1"/>
</dbReference>
<reference evidence="12 13" key="1">
    <citation type="submission" date="2014-05" db="EMBL/GenBank/DDBJ databases">
        <title>Draft genome sequence of a rare smut relative, Tilletiaria anomala UBC 951.</title>
        <authorList>
            <consortium name="DOE Joint Genome Institute"/>
            <person name="Toome M."/>
            <person name="Kuo A."/>
            <person name="Henrissat B."/>
            <person name="Lipzen A."/>
            <person name="Tritt A."/>
            <person name="Yoshinaga Y."/>
            <person name="Zane M."/>
            <person name="Barry K."/>
            <person name="Grigoriev I.V."/>
            <person name="Spatafora J.W."/>
            <person name="Aimea M.C."/>
        </authorList>
    </citation>
    <scope>NUCLEOTIDE SEQUENCE [LARGE SCALE GENOMIC DNA]</scope>
    <source>
        <strain evidence="12 13">UBC 951</strain>
    </source>
</reference>
<feature type="compositionally biased region" description="Polar residues" evidence="8">
    <location>
        <begin position="610"/>
        <end position="626"/>
    </location>
</feature>
<dbReference type="STRING" id="1037660.A0A066VCY6"/>
<evidence type="ECO:0000259" key="9">
    <source>
        <dbReference type="Pfam" id="PF02893"/>
    </source>
</evidence>
<feature type="compositionally biased region" description="Polar residues" evidence="8">
    <location>
        <begin position="658"/>
        <end position="667"/>
    </location>
</feature>
<dbReference type="PANTHER" id="PTHR48050:SF25">
    <property type="entry name" value="STEROL 3-BETA-GLUCOSYLTRANSFERASE"/>
    <property type="match status" value="1"/>
</dbReference>
<evidence type="ECO:0000256" key="8">
    <source>
        <dbReference type="SAM" id="MobiDB-lite"/>
    </source>
</evidence>
<keyword evidence="3" id="KW-0328">Glycosyltransferase</keyword>
<dbReference type="GO" id="GO:0005975">
    <property type="term" value="P:carbohydrate metabolic process"/>
    <property type="evidence" value="ECO:0007669"/>
    <property type="project" value="InterPro"/>
</dbReference>
<protein>
    <recommendedName>
        <fullName evidence="2">sterol 3beta-glucosyltransferase</fullName>
        <ecNumber evidence="2">2.4.1.173</ecNumber>
    </recommendedName>
    <alternativeName>
        <fullName evidence="5">Autophagy-related protein 26</fullName>
    </alternativeName>
</protein>
<dbReference type="FunFam" id="3.40.50.2000:FF:000009">
    <property type="entry name" value="Sterol 3-beta-glucosyltransferase UGT80A2"/>
    <property type="match status" value="1"/>
</dbReference>
<evidence type="ECO:0000313" key="13">
    <source>
        <dbReference type="Proteomes" id="UP000027361"/>
    </source>
</evidence>
<gene>
    <name evidence="12" type="ORF">K437DRAFT_229749</name>
</gene>
<dbReference type="InterPro" id="IPR011993">
    <property type="entry name" value="PH-like_dom_sf"/>
</dbReference>
<feature type="domain" description="Glycosyltransferase family 28 N-terminal" evidence="10">
    <location>
        <begin position="173"/>
        <end position="308"/>
    </location>
</feature>
<organism evidence="12 13">
    <name type="scientific">Tilletiaria anomala (strain ATCC 24038 / CBS 436.72 / UBC 951)</name>
    <dbReference type="NCBI Taxonomy" id="1037660"/>
    <lineage>
        <taxon>Eukaryota</taxon>
        <taxon>Fungi</taxon>
        <taxon>Dikarya</taxon>
        <taxon>Basidiomycota</taxon>
        <taxon>Ustilaginomycotina</taxon>
        <taxon>Exobasidiomycetes</taxon>
        <taxon>Georgefischeriales</taxon>
        <taxon>Tilletiariaceae</taxon>
        <taxon>Tilletiaria</taxon>
    </lineage>
</organism>
<evidence type="ECO:0000256" key="7">
    <source>
        <dbReference type="ARBA" id="ARBA00049453"/>
    </source>
</evidence>
<dbReference type="CDD" id="cd03784">
    <property type="entry name" value="GT1_Gtf-like"/>
    <property type="match status" value="1"/>
</dbReference>
<dbReference type="InParanoid" id="A0A066VCY6"/>
<dbReference type="Gene3D" id="3.40.50.2000">
    <property type="entry name" value="Glycogen Phosphorylase B"/>
    <property type="match status" value="2"/>
</dbReference>